<name>I1HDW0_BRADI</name>
<gene>
    <name evidence="11" type="primary">LOC100830402</name>
    <name evidence="10" type="ORF">BRADI_2g08730v3</name>
</gene>
<dbReference type="GeneID" id="100830402"/>
<dbReference type="FunCoup" id="I1HDW0">
    <property type="interactions" value="10"/>
</dbReference>
<reference evidence="10" key="2">
    <citation type="submission" date="2017-06" db="EMBL/GenBank/DDBJ databases">
        <title>WGS assembly of Brachypodium distachyon.</title>
        <authorList>
            <consortium name="The International Brachypodium Initiative"/>
            <person name="Lucas S."/>
            <person name="Harmon-Smith M."/>
            <person name="Lail K."/>
            <person name="Tice H."/>
            <person name="Grimwood J."/>
            <person name="Bruce D."/>
            <person name="Barry K."/>
            <person name="Shu S."/>
            <person name="Lindquist E."/>
            <person name="Wang M."/>
            <person name="Pitluck S."/>
            <person name="Vogel J.P."/>
            <person name="Garvin D.F."/>
            <person name="Mockler T.C."/>
            <person name="Schmutz J."/>
            <person name="Rokhsar D."/>
            <person name="Bevan M.W."/>
        </authorList>
    </citation>
    <scope>NUCLEOTIDE SEQUENCE</scope>
    <source>
        <strain evidence="10">Bd21</strain>
    </source>
</reference>
<keyword evidence="4 8" id="KW-0808">Transferase</keyword>
<evidence type="ECO:0000256" key="3">
    <source>
        <dbReference type="ARBA" id="ARBA00006706"/>
    </source>
</evidence>
<dbReference type="NCBIfam" id="NF045485">
    <property type="entry name" value="FPPsyn"/>
    <property type="match status" value="1"/>
</dbReference>
<reference evidence="10 11" key="1">
    <citation type="journal article" date="2010" name="Nature">
        <title>Genome sequencing and analysis of the model grass Brachypodium distachyon.</title>
        <authorList>
            <consortium name="International Brachypodium Initiative"/>
        </authorList>
    </citation>
    <scope>NUCLEOTIDE SEQUENCE [LARGE SCALE GENOMIC DNA]</scope>
    <source>
        <strain evidence="10 11">Bd21</strain>
    </source>
</reference>
<dbReference type="SFLD" id="SFLDS00005">
    <property type="entry name" value="Isoprenoid_Synthase_Type_I"/>
    <property type="match status" value="1"/>
</dbReference>
<dbReference type="FunFam" id="1.10.600.10:FF:000001">
    <property type="entry name" value="Geranylgeranyl diphosphate synthase"/>
    <property type="match status" value="1"/>
</dbReference>
<comment type="pathway">
    <text evidence="2">Isoprenoid biosynthesis.</text>
</comment>
<protein>
    <submittedName>
        <fullName evidence="10 11">Uncharacterized protein</fullName>
    </submittedName>
</protein>
<dbReference type="PROSITE" id="PS00444">
    <property type="entry name" value="POLYPRENYL_SYNTHASE_2"/>
    <property type="match status" value="1"/>
</dbReference>
<evidence type="ECO:0000256" key="4">
    <source>
        <dbReference type="ARBA" id="ARBA00022679"/>
    </source>
</evidence>
<dbReference type="KEGG" id="bdi:100830402"/>
<dbReference type="Pfam" id="PF00348">
    <property type="entry name" value="polyprenyl_synt"/>
    <property type="match status" value="1"/>
</dbReference>
<comment type="similarity">
    <text evidence="3 8">Belongs to the FPP/GGPP synthase family.</text>
</comment>
<dbReference type="Gramene" id="KQK03590">
    <property type="protein sequence ID" value="KQK03590"/>
    <property type="gene ID" value="BRADI_2g08730v3"/>
</dbReference>
<sequence>MDKLASCCLRHGALPSSHNYSKPYNAERPTSLPHRPRRRRSIIPVVRCILTNPNTAKGRHSTKPRHADEFSSGFDFEQYLTAHAKSVHEALDRALALPARLEHEPDHHWLIESMRYSVLSGGKRVRPVLAIAACEFVGGDAAAAAPVACAVEMVHAMSLVHDEMPCMDDDALRRGRPSCHAAFGEHAALLAGDALLALAFEHLALGYADAGIVVPAERALRSVAEIANAAGIGGVAAGQLADKACEGRGSRVGVVSLATLEHVHVHKTARLLEAAAVSGAIVGGGTGAEVERVRRYARRVGLLFQVVDDVLDVTRTSVELGKTAGKDLVADKSTYPKLLGGVDKARAYADELLAMAEAELEGVDARRAAPLRQLARFVAYRQN</sequence>
<evidence type="ECO:0000256" key="2">
    <source>
        <dbReference type="ARBA" id="ARBA00005128"/>
    </source>
</evidence>
<comment type="cofactor">
    <cofactor evidence="1">
        <name>Mg(2+)</name>
        <dbReference type="ChEBI" id="CHEBI:18420"/>
    </cofactor>
</comment>
<evidence type="ECO:0000256" key="5">
    <source>
        <dbReference type="ARBA" id="ARBA00022723"/>
    </source>
</evidence>
<dbReference type="Gene3D" id="1.10.600.10">
    <property type="entry name" value="Farnesyl Diphosphate Synthase"/>
    <property type="match status" value="1"/>
</dbReference>
<accession>I1HDW0</accession>
<dbReference type="InterPro" id="IPR033749">
    <property type="entry name" value="Polyprenyl_synt_CS"/>
</dbReference>
<evidence type="ECO:0000313" key="10">
    <source>
        <dbReference type="EMBL" id="KQK03590.1"/>
    </source>
</evidence>
<feature type="region of interest" description="Disordered" evidence="9">
    <location>
        <begin position="18"/>
        <end position="37"/>
    </location>
</feature>
<organism evidence="11">
    <name type="scientific">Brachypodium distachyon</name>
    <name type="common">Purple false brome</name>
    <name type="synonym">Trachynia distachya</name>
    <dbReference type="NCBI Taxonomy" id="15368"/>
    <lineage>
        <taxon>Eukaryota</taxon>
        <taxon>Viridiplantae</taxon>
        <taxon>Streptophyta</taxon>
        <taxon>Embryophyta</taxon>
        <taxon>Tracheophyta</taxon>
        <taxon>Spermatophyta</taxon>
        <taxon>Magnoliopsida</taxon>
        <taxon>Liliopsida</taxon>
        <taxon>Poales</taxon>
        <taxon>Poaceae</taxon>
        <taxon>BOP clade</taxon>
        <taxon>Pooideae</taxon>
        <taxon>Stipodae</taxon>
        <taxon>Brachypodieae</taxon>
        <taxon>Brachypodium</taxon>
    </lineage>
</organism>
<dbReference type="GO" id="GO:0046872">
    <property type="term" value="F:metal ion binding"/>
    <property type="evidence" value="ECO:0007669"/>
    <property type="project" value="UniProtKB-KW"/>
</dbReference>
<keyword evidence="5" id="KW-0479">Metal-binding</keyword>
<dbReference type="EMBL" id="CM000881">
    <property type="protein sequence ID" value="KQK03590.1"/>
    <property type="molecule type" value="Genomic_DNA"/>
</dbReference>
<dbReference type="STRING" id="15368.I1HDW0"/>
<keyword evidence="7" id="KW-0414">Isoprene biosynthesis</keyword>
<proteinExistence type="inferred from homology"/>
<evidence type="ECO:0000313" key="11">
    <source>
        <dbReference type="EnsemblPlants" id="KQK03590"/>
    </source>
</evidence>
<dbReference type="PANTHER" id="PTHR43281:SF1">
    <property type="entry name" value="FARNESYL DIPHOSPHATE SYNTHASE"/>
    <property type="match status" value="1"/>
</dbReference>
<keyword evidence="6" id="KW-0460">Magnesium</keyword>
<dbReference type="Proteomes" id="UP000008810">
    <property type="component" value="Chromosome 2"/>
</dbReference>
<dbReference type="SUPFAM" id="SSF48576">
    <property type="entry name" value="Terpenoid synthases"/>
    <property type="match status" value="1"/>
</dbReference>
<dbReference type="GO" id="GO:0005737">
    <property type="term" value="C:cytoplasm"/>
    <property type="evidence" value="ECO:0007669"/>
    <property type="project" value="UniProtKB-ARBA"/>
</dbReference>
<dbReference type="PANTHER" id="PTHR43281">
    <property type="entry name" value="FARNESYL DIPHOSPHATE SYNTHASE"/>
    <property type="match status" value="1"/>
</dbReference>
<dbReference type="GO" id="GO:0004659">
    <property type="term" value="F:prenyltransferase activity"/>
    <property type="evidence" value="ECO:0000318"/>
    <property type="project" value="GO_Central"/>
</dbReference>
<dbReference type="RefSeq" id="XP_003565581.1">
    <property type="nucleotide sequence ID" value="XM_003565533.4"/>
</dbReference>
<dbReference type="EnsemblPlants" id="KQK03590">
    <property type="protein sequence ID" value="KQK03590"/>
    <property type="gene ID" value="BRADI_2g08730v3"/>
</dbReference>
<dbReference type="HOGENOM" id="CLU_014015_0_0_1"/>
<dbReference type="OMA" id="RLCESMR"/>
<keyword evidence="12" id="KW-1185">Reference proteome</keyword>
<evidence type="ECO:0000313" key="12">
    <source>
        <dbReference type="Proteomes" id="UP000008810"/>
    </source>
</evidence>
<dbReference type="OrthoDB" id="673477at2759"/>
<dbReference type="CDD" id="cd00685">
    <property type="entry name" value="Trans_IPPS_HT"/>
    <property type="match status" value="1"/>
</dbReference>
<evidence type="ECO:0000256" key="7">
    <source>
        <dbReference type="ARBA" id="ARBA00023229"/>
    </source>
</evidence>
<dbReference type="InterPro" id="IPR053378">
    <property type="entry name" value="Prenyl_diphosphate_synthase"/>
</dbReference>
<reference evidence="11" key="3">
    <citation type="submission" date="2018-08" db="UniProtKB">
        <authorList>
            <consortium name="EnsemblPlants"/>
        </authorList>
    </citation>
    <scope>IDENTIFICATION</scope>
    <source>
        <strain evidence="11">cv. Bd21</strain>
    </source>
</reference>
<dbReference type="eggNOG" id="KOG0776">
    <property type="taxonomic scope" value="Eukaryota"/>
</dbReference>
<evidence type="ECO:0000256" key="9">
    <source>
        <dbReference type="SAM" id="MobiDB-lite"/>
    </source>
</evidence>
<dbReference type="AlphaFoldDB" id="I1HDW0"/>
<evidence type="ECO:0000256" key="6">
    <source>
        <dbReference type="ARBA" id="ARBA00022842"/>
    </source>
</evidence>
<dbReference type="InterPro" id="IPR000092">
    <property type="entry name" value="Polyprenyl_synt"/>
</dbReference>
<dbReference type="GO" id="GO:0008299">
    <property type="term" value="P:isoprenoid biosynthetic process"/>
    <property type="evidence" value="ECO:0007669"/>
    <property type="project" value="UniProtKB-KW"/>
</dbReference>
<evidence type="ECO:0000256" key="1">
    <source>
        <dbReference type="ARBA" id="ARBA00001946"/>
    </source>
</evidence>
<dbReference type="InterPro" id="IPR008949">
    <property type="entry name" value="Isoprenoid_synthase_dom_sf"/>
</dbReference>
<evidence type="ECO:0000256" key="8">
    <source>
        <dbReference type="RuleBase" id="RU004466"/>
    </source>
</evidence>